<dbReference type="PROSITE" id="PS50943">
    <property type="entry name" value="HTH_CROC1"/>
    <property type="match status" value="1"/>
</dbReference>
<evidence type="ECO:0000313" key="3">
    <source>
        <dbReference type="EMBL" id="MBT9432632.1"/>
    </source>
</evidence>
<dbReference type="SMART" id="SM00530">
    <property type="entry name" value="HTH_XRE"/>
    <property type="match status" value="1"/>
</dbReference>
<keyword evidence="4" id="KW-1185">Reference proteome</keyword>
<accession>A0ABS5YD49</accession>
<dbReference type="SUPFAM" id="SSF47413">
    <property type="entry name" value="lambda repressor-like DNA-binding domains"/>
    <property type="match status" value="1"/>
</dbReference>
<evidence type="ECO:0000259" key="2">
    <source>
        <dbReference type="PROSITE" id="PS50943"/>
    </source>
</evidence>
<comment type="caution">
    <text evidence="3">The sequence shown here is derived from an EMBL/GenBank/DDBJ whole genome shotgun (WGS) entry which is preliminary data.</text>
</comment>
<gene>
    <name evidence="3" type="ORF">JZM24_11770</name>
</gene>
<protein>
    <submittedName>
        <fullName evidence="3">Helix-turn-helix transcriptional regulator</fullName>
    </submittedName>
</protein>
<sequence length="117" mass="13208">MNILSIDYGKKLRAIRKSEDLTQRQFAELAGLSLNTVRAYEIGQQPARSEVMVRVIQVNIFKKYTMWLIHDEIAPTAGQIAPALTHCGIDGEEAQKRTRKTVEDSDVKSSRYDQKAG</sequence>
<dbReference type="EMBL" id="JAFJYC010000001">
    <property type="protein sequence ID" value="MBT9432632.1"/>
    <property type="molecule type" value="Genomic_DNA"/>
</dbReference>
<organism evidence="3 4">
    <name type="scientific">Candidatus Sodalis endolongispinus</name>
    <dbReference type="NCBI Taxonomy" id="2812662"/>
    <lineage>
        <taxon>Bacteria</taxon>
        <taxon>Pseudomonadati</taxon>
        <taxon>Pseudomonadota</taxon>
        <taxon>Gammaproteobacteria</taxon>
        <taxon>Enterobacterales</taxon>
        <taxon>Bruguierivoracaceae</taxon>
        <taxon>Sodalis</taxon>
    </lineage>
</organism>
<evidence type="ECO:0000313" key="4">
    <source>
        <dbReference type="Proteomes" id="UP000811282"/>
    </source>
</evidence>
<dbReference type="Gene3D" id="1.10.260.40">
    <property type="entry name" value="lambda repressor-like DNA-binding domains"/>
    <property type="match status" value="1"/>
</dbReference>
<evidence type="ECO:0000256" key="1">
    <source>
        <dbReference type="SAM" id="MobiDB-lite"/>
    </source>
</evidence>
<dbReference type="Proteomes" id="UP000811282">
    <property type="component" value="Unassembled WGS sequence"/>
</dbReference>
<feature type="domain" description="HTH cro/C1-type" evidence="2">
    <location>
        <begin position="12"/>
        <end position="58"/>
    </location>
</feature>
<dbReference type="Pfam" id="PF01381">
    <property type="entry name" value="HTH_3"/>
    <property type="match status" value="1"/>
</dbReference>
<feature type="region of interest" description="Disordered" evidence="1">
    <location>
        <begin position="91"/>
        <end position="117"/>
    </location>
</feature>
<feature type="compositionally biased region" description="Basic and acidic residues" evidence="1">
    <location>
        <begin position="93"/>
        <end position="117"/>
    </location>
</feature>
<dbReference type="InterPro" id="IPR001387">
    <property type="entry name" value="Cro/C1-type_HTH"/>
</dbReference>
<dbReference type="CDD" id="cd00093">
    <property type="entry name" value="HTH_XRE"/>
    <property type="match status" value="1"/>
</dbReference>
<reference evidence="3 4" key="1">
    <citation type="journal article" date="2021" name="Genome Biol. Evol.">
        <title>The evolution of interdependence in a four-way mealybug symbiosis.</title>
        <authorList>
            <person name="Garber A.I."/>
            <person name="Kupper M."/>
            <person name="Laetsch D.R."/>
            <person name="Weldon S.R."/>
            <person name="Ladinsky M.S."/>
            <person name="Bjorkman P.J."/>
            <person name="McCutcheon J.P."/>
        </authorList>
    </citation>
    <scope>NUCLEOTIDE SEQUENCE [LARGE SCALE GENOMIC DNA]</scope>
    <source>
        <strain evidence="3">SOD</strain>
    </source>
</reference>
<name>A0ABS5YD49_9GAMM</name>
<dbReference type="InterPro" id="IPR010982">
    <property type="entry name" value="Lambda_DNA-bd_dom_sf"/>
</dbReference>
<proteinExistence type="predicted"/>